<gene>
    <name evidence="9" type="ORF">EV213_101106</name>
</gene>
<dbReference type="InterPro" id="IPR001638">
    <property type="entry name" value="Solute-binding_3/MltF_N"/>
</dbReference>
<dbReference type="InterPro" id="IPR018313">
    <property type="entry name" value="SBP_3_CS"/>
</dbReference>
<dbReference type="SUPFAM" id="SSF53850">
    <property type="entry name" value="Periplasmic binding protein-like II"/>
    <property type="match status" value="1"/>
</dbReference>
<dbReference type="Pfam" id="PF00497">
    <property type="entry name" value="SBP_bac_3"/>
    <property type="match status" value="1"/>
</dbReference>
<evidence type="ECO:0000256" key="4">
    <source>
        <dbReference type="ARBA" id="ARBA00023139"/>
    </source>
</evidence>
<comment type="similarity">
    <text evidence="2 6">Belongs to the bacterial solute-binding protein 3 family.</text>
</comment>
<evidence type="ECO:0000256" key="1">
    <source>
        <dbReference type="ARBA" id="ARBA00004196"/>
    </source>
</evidence>
<evidence type="ECO:0000256" key="5">
    <source>
        <dbReference type="ARBA" id="ARBA00023288"/>
    </source>
</evidence>
<feature type="chain" id="PRO_5039149396" evidence="7">
    <location>
        <begin position="27"/>
        <end position="277"/>
    </location>
</feature>
<evidence type="ECO:0000256" key="6">
    <source>
        <dbReference type="RuleBase" id="RU003744"/>
    </source>
</evidence>
<name>A0A4V3D663_9BACI</name>
<evidence type="ECO:0000256" key="2">
    <source>
        <dbReference type="ARBA" id="ARBA00010333"/>
    </source>
</evidence>
<dbReference type="EMBL" id="SNYJ01000001">
    <property type="protein sequence ID" value="TDQ42677.1"/>
    <property type="molecule type" value="Genomic_DNA"/>
</dbReference>
<keyword evidence="3 7" id="KW-0732">Signal</keyword>
<dbReference type="Proteomes" id="UP000295632">
    <property type="component" value="Unassembled WGS sequence"/>
</dbReference>
<reference evidence="9 10" key="1">
    <citation type="submission" date="2019-03" db="EMBL/GenBank/DDBJ databases">
        <title>Genomic Encyclopedia of Type Strains, Phase IV (KMG-IV): sequencing the most valuable type-strain genomes for metagenomic binning, comparative biology and taxonomic classification.</title>
        <authorList>
            <person name="Goeker M."/>
        </authorList>
    </citation>
    <scope>NUCLEOTIDE SEQUENCE [LARGE SCALE GENOMIC DNA]</scope>
    <source>
        <strain evidence="9 10">DSM 28697</strain>
    </source>
</reference>
<keyword evidence="5" id="KW-0449">Lipoprotein</keyword>
<feature type="domain" description="Solute-binding protein family 3/N-terminal" evidence="8">
    <location>
        <begin position="41"/>
        <end position="264"/>
    </location>
</feature>
<comment type="caution">
    <text evidence="9">The sequence shown here is derived from an EMBL/GenBank/DDBJ whole genome shotgun (WGS) entry which is preliminary data.</text>
</comment>
<dbReference type="Gene3D" id="3.40.190.10">
    <property type="entry name" value="Periplasmic binding protein-like II"/>
    <property type="match status" value="2"/>
</dbReference>
<dbReference type="SMART" id="SM00062">
    <property type="entry name" value="PBPb"/>
    <property type="match status" value="1"/>
</dbReference>
<evidence type="ECO:0000313" key="10">
    <source>
        <dbReference type="Proteomes" id="UP000295632"/>
    </source>
</evidence>
<dbReference type="AlphaFoldDB" id="A0A4V3D663"/>
<protein>
    <submittedName>
        <fullName evidence="9">Amino acid ABC transporter substrate-binding protein (PAAT family)</fullName>
    </submittedName>
</protein>
<proteinExistence type="inferred from homology"/>
<organism evidence="9 10">
    <name type="scientific">Aureibacillus halotolerans</name>
    <dbReference type="NCBI Taxonomy" id="1508390"/>
    <lineage>
        <taxon>Bacteria</taxon>
        <taxon>Bacillati</taxon>
        <taxon>Bacillota</taxon>
        <taxon>Bacilli</taxon>
        <taxon>Bacillales</taxon>
        <taxon>Bacillaceae</taxon>
        <taxon>Aureibacillus</taxon>
    </lineage>
</organism>
<comment type="subcellular location">
    <subcellularLocation>
        <location evidence="1">Cell envelope</location>
    </subcellularLocation>
</comment>
<dbReference type="PROSITE" id="PS01039">
    <property type="entry name" value="SBP_BACTERIAL_3"/>
    <property type="match status" value="1"/>
</dbReference>
<evidence type="ECO:0000256" key="7">
    <source>
        <dbReference type="SAM" id="SignalP"/>
    </source>
</evidence>
<evidence type="ECO:0000313" key="9">
    <source>
        <dbReference type="EMBL" id="TDQ42677.1"/>
    </source>
</evidence>
<dbReference type="PANTHER" id="PTHR35936:SF34">
    <property type="entry name" value="ABC TRANSPORTER EXTRACELLULAR-BINDING PROTEIN YCKB-RELATED"/>
    <property type="match status" value="1"/>
</dbReference>
<feature type="signal peptide" evidence="7">
    <location>
        <begin position="1"/>
        <end position="26"/>
    </location>
</feature>
<sequence length="277" mass="30962">MLHYKPLARMLTVAAFLLVLSACSIISEDESSWGTIKNEGVLKVATSGTLYPTSYHDDNDGLTGYEVEIVREMASRLDLDVEFVEMGFDGMLPSVENGTVDMASNDITITEDRKDKFAYSLPIKYSYGGAIVRKEDLSGIQTLEDLKGKRAAGAASSIYMNLAEEYDAEAVYYDNATNDVYLRDVDNNQTDVILNDYYLQTLALKAFPQFDIVLHPDLFYLPNDQAVIMKKGNEELIKQVNEALQSMLEDGTVTELSKQFFDGADVSQKPDINFEEE</sequence>
<evidence type="ECO:0000256" key="3">
    <source>
        <dbReference type="ARBA" id="ARBA00022729"/>
    </source>
</evidence>
<dbReference type="PROSITE" id="PS51257">
    <property type="entry name" value="PROKAR_LIPOPROTEIN"/>
    <property type="match status" value="1"/>
</dbReference>
<dbReference type="GO" id="GO:0030313">
    <property type="term" value="C:cell envelope"/>
    <property type="evidence" value="ECO:0007669"/>
    <property type="project" value="UniProtKB-SubCell"/>
</dbReference>
<dbReference type="PANTHER" id="PTHR35936">
    <property type="entry name" value="MEMBRANE-BOUND LYTIC MUREIN TRANSGLYCOSYLASE F"/>
    <property type="match status" value="1"/>
</dbReference>
<accession>A0A4V3D663</accession>
<keyword evidence="10" id="KW-1185">Reference proteome</keyword>
<keyword evidence="4" id="KW-0564">Palmitate</keyword>
<evidence type="ECO:0000259" key="8">
    <source>
        <dbReference type="SMART" id="SM00062"/>
    </source>
</evidence>